<feature type="compositionally biased region" description="Low complexity" evidence="5">
    <location>
        <begin position="919"/>
        <end position="929"/>
    </location>
</feature>
<feature type="domain" description="SWIM-type" evidence="6">
    <location>
        <begin position="166"/>
        <end position="202"/>
    </location>
</feature>
<dbReference type="PANTHER" id="PTHR22619">
    <property type="entry name" value="ZINC FINGER SWIM DOMAIN CONTAINING PROTEIN 4, 5, 6"/>
    <property type="match status" value="1"/>
</dbReference>
<keyword evidence="3" id="KW-0862">Zinc</keyword>
<evidence type="ECO:0000256" key="2">
    <source>
        <dbReference type="ARBA" id="ARBA00022771"/>
    </source>
</evidence>
<comment type="caution">
    <text evidence="7">The sequence shown here is derived from an EMBL/GenBank/DDBJ whole genome shotgun (WGS) entry which is preliminary data.</text>
</comment>
<gene>
    <name evidence="7" type="ORF">PLOB_00009427</name>
</gene>
<feature type="compositionally biased region" description="Basic residues" evidence="5">
    <location>
        <begin position="1265"/>
        <end position="1280"/>
    </location>
</feature>
<dbReference type="PROSITE" id="PS50966">
    <property type="entry name" value="ZF_SWIM"/>
    <property type="match status" value="1"/>
</dbReference>
<feature type="region of interest" description="Disordered" evidence="5">
    <location>
        <begin position="1106"/>
        <end position="1168"/>
    </location>
</feature>
<sequence>MELWFEWEENNEEHFSFDDSDRFEEDSLCSWVSEPESICGNWRGWKRNSQNVIQPDGDAELGESEVEPLLEICARKVAKHLPFETVERIYPQIPEQLQLRIAFWSFPPLEEDIRLYSCLANGSPDKFNEGEQLLKVQAVRDALQIGFHLSATVHQPHSPCKSKGTFNVAVTFDRGRITSCNCTCEKAATWCAHVIALCLFRIHCPNHVCLRAPVSEYLSRLRRDQLQKFAQYLISELPQQLLPTAQRLLDELLSSQESMINTVSGAPDPTAGPSATDYSKWCLDEGSLHENIKKMLIRFCGPSPLVFSDVNALYLANTAPPTAAEWSNLLRPLRGREPEGMWNLLSIVRELFHRGDMNAVNLLVILTEECLANDQVLVWWFDSRSQLSGNSSSHNHGNRGNTNAASTEATKHACAGFCDELVSLWRLAVLNPKLSDEEREEIKVQLLEWHHKVIEKGPAGRVGGHTIPQSVMSCFPGFLPAIEACALNWKNIDLGIDLEEIDSQVAPPLTLRCARIYAPCSDKDPESEQQQSTTTVTDLVTGKDDQNNQTVNEENPSSALESDCRPIPVQDIDDDLEVLCARTEALHVHGYHTVAGKLAVKLADNFLSYGTKLNLSSHCNGSKSKNKGVGATSLASTILVKAAFLCRVLEDDLQFHHLAFRVGMLGLEIPRQPARSKALEAKLSYQETELVTLLKRLPLAHAELAIIREKAELLQQGQLKRGDAVLPIMLATFIFEVLCPKNGGSQAKRQATVKLCETTQEDEELGFQATLFVLGMKGNALETQYPMLCEGIRRQRGDLAQALLLHSRDNSARIRQIMDVLLDKSRYELPCAAGGSQKKKKVERSDSQENKSEDSEASGNSASKTRDILGVPTRRGSNGQSSSSTSDSGTDSSKDKAKPARVGPGKPARLTASMDDESGSSSGVDTDSVPVCSEYETPATVRIVQVNKADYPRSGVSTDKSIPCSDKILSKSSCTPVSTQGVSCTVDGLDERNQIAPETTEDFPVRESEELCGLSLAKQKASNSDLCTSPNQSNLGRLTSDGATQPPDREAVEDIPQVSDVAEDVTKVDNLSQRISSLLSSEQDDPNALTLCVAERHVSAFPLDQSCGVSSSIGRDPRPEGPKCSSNEGVSGHPSKVLSSQYHSSEGDVSDIEADFEESKPSPSQCAVSKAFESGSSLLNNNGCSALDENPSSTSLAATADAVFDEDEISESANAGVGTDQEQSTQPDVEGAAAVVAPLETAEEQSSESGARESASASADDTDRSRRRNRPRGRRRRRGKSALYQATEAEAHFMFELAKTVLNKAGGNNSTSVFTQSTSSETHSGPHRVLQLCAFEIGLFALGLHNRTSPNWLSRTYSSHVSWISGQAMEIGHQAITILLERWEGNLTPSEVASIADRASKSNDRAMVRAAAELGLSCLHMATTLNPVEIQRVLSQCRDEDSQLLDQACQAVESAARGGGVYPEVLFDVAKHWFYLHEKNQTSSTNSSPRPAKSESRSRGSMMRSCQSASSTSQSPPVSPFAPQFTVSPTFPSIPPPLYTTPEQYVQQQMHQQVHQMMGHYPAYLSANNSGYRSGSQSHYAYPFSRSLSGTQFSLTGAYAGLTPCPYQAANLTTSSSQHLNRTTSGQPGAQVSFYLNSAYRVGMLALEFLSRRTSDDRPNVKFSRNPSCSEDIRWLCTLSAKLGTSHLQRFCVAALNAVVSPFVLHDLALEAARHMARSNPAQLAVNLRSPTISPLVQKSLTMYAQCIHYNLINITQNDYDEFVELLRHARGAFCMAPGGMTQFNELLQSIRWGHSKKKELWQMIMTGLAKA</sequence>
<feature type="compositionally biased region" description="Low complexity" evidence="5">
    <location>
        <begin position="1499"/>
        <end position="1516"/>
    </location>
</feature>
<evidence type="ECO:0000256" key="4">
    <source>
        <dbReference type="PROSITE-ProRule" id="PRU00325"/>
    </source>
</evidence>
<evidence type="ECO:0000256" key="1">
    <source>
        <dbReference type="ARBA" id="ARBA00022723"/>
    </source>
</evidence>
<feature type="compositionally biased region" description="Polar residues" evidence="5">
    <location>
        <begin position="547"/>
        <end position="560"/>
    </location>
</feature>
<reference evidence="7 8" key="1">
    <citation type="submission" date="2022-05" db="EMBL/GenBank/DDBJ databases">
        <authorList>
            <consortium name="Genoscope - CEA"/>
            <person name="William W."/>
        </authorList>
    </citation>
    <scope>NUCLEOTIDE SEQUENCE [LARGE SCALE GENOMIC DNA]</scope>
</reference>
<feature type="region of interest" description="Disordered" evidence="5">
    <location>
        <begin position="1240"/>
        <end position="1283"/>
    </location>
</feature>
<keyword evidence="1" id="KW-0479">Metal-binding</keyword>
<organism evidence="7 8">
    <name type="scientific">Porites lobata</name>
    <dbReference type="NCBI Taxonomy" id="104759"/>
    <lineage>
        <taxon>Eukaryota</taxon>
        <taxon>Metazoa</taxon>
        <taxon>Cnidaria</taxon>
        <taxon>Anthozoa</taxon>
        <taxon>Hexacorallia</taxon>
        <taxon>Scleractinia</taxon>
        <taxon>Fungiina</taxon>
        <taxon>Poritidae</taxon>
        <taxon>Porites</taxon>
    </lineage>
</organism>
<evidence type="ECO:0000313" key="7">
    <source>
        <dbReference type="EMBL" id="CAH3168653.1"/>
    </source>
</evidence>
<feature type="region of interest" description="Disordered" evidence="5">
    <location>
        <begin position="522"/>
        <end position="566"/>
    </location>
</feature>
<evidence type="ECO:0000259" key="6">
    <source>
        <dbReference type="PROSITE" id="PS50966"/>
    </source>
</evidence>
<dbReference type="InterPro" id="IPR057945">
    <property type="entry name" value="TPR_ZSWIM8"/>
</dbReference>
<protein>
    <recommendedName>
        <fullName evidence="6">SWIM-type domain-containing protein</fullName>
    </recommendedName>
</protein>
<dbReference type="InterPro" id="IPR048370">
    <property type="entry name" value="ZSWIM4-8_C"/>
</dbReference>
<feature type="compositionally biased region" description="Low complexity" evidence="5">
    <location>
        <begin position="876"/>
        <end position="891"/>
    </location>
</feature>
<feature type="region of interest" description="Disordered" evidence="5">
    <location>
        <begin position="833"/>
        <end position="930"/>
    </location>
</feature>
<evidence type="ECO:0000313" key="8">
    <source>
        <dbReference type="Proteomes" id="UP001159405"/>
    </source>
</evidence>
<accession>A0ABN8QQ19</accession>
<feature type="compositionally biased region" description="Basic and acidic residues" evidence="5">
    <location>
        <begin position="843"/>
        <end position="854"/>
    </location>
</feature>
<dbReference type="InterPro" id="IPR007527">
    <property type="entry name" value="Znf_SWIM"/>
</dbReference>
<keyword evidence="2 4" id="KW-0863">Zinc-finger</keyword>
<evidence type="ECO:0000256" key="5">
    <source>
        <dbReference type="SAM" id="MobiDB-lite"/>
    </source>
</evidence>
<dbReference type="Pfam" id="PF25572">
    <property type="entry name" value="TPR_ZSWIM8"/>
    <property type="match status" value="1"/>
</dbReference>
<dbReference type="EMBL" id="CALNXK010000146">
    <property type="protein sequence ID" value="CAH3168653.1"/>
    <property type="molecule type" value="Genomic_DNA"/>
</dbReference>
<feature type="compositionally biased region" description="Low complexity" evidence="5">
    <location>
        <begin position="1247"/>
        <end position="1259"/>
    </location>
</feature>
<feature type="compositionally biased region" description="Polar residues" evidence="5">
    <location>
        <begin position="1023"/>
        <end position="1043"/>
    </location>
</feature>
<dbReference type="Pfam" id="PF21055">
    <property type="entry name" value="ZSWIM4-8_C"/>
    <property type="match status" value="1"/>
</dbReference>
<name>A0ABN8QQ19_9CNID</name>
<feature type="region of interest" description="Disordered" evidence="5">
    <location>
        <begin position="1023"/>
        <end position="1050"/>
    </location>
</feature>
<evidence type="ECO:0000256" key="3">
    <source>
        <dbReference type="ARBA" id="ARBA00022833"/>
    </source>
</evidence>
<feature type="region of interest" description="Disordered" evidence="5">
    <location>
        <begin position="1480"/>
        <end position="1524"/>
    </location>
</feature>
<proteinExistence type="predicted"/>
<dbReference type="PANTHER" id="PTHR22619:SF1">
    <property type="entry name" value="ZINC FINGER SWIM DOMAIN-CONTAINING PROTEIN 8"/>
    <property type="match status" value="1"/>
</dbReference>
<keyword evidence="8" id="KW-1185">Reference proteome</keyword>
<dbReference type="Proteomes" id="UP001159405">
    <property type="component" value="Unassembled WGS sequence"/>
</dbReference>